<dbReference type="PROSITE" id="PS50005">
    <property type="entry name" value="TPR"/>
    <property type="match status" value="1"/>
</dbReference>
<reference evidence="5 6" key="1">
    <citation type="journal article" date="2006" name="Nat. Biotechnol.">
        <title>Complete genome of the mutualistic, N2-fixing grass endophyte Azoarcus sp. strain BH72.</title>
        <authorList>
            <person name="Krause A."/>
            <person name="Ramakumar A."/>
            <person name="Bartels D."/>
            <person name="Battistoni F."/>
            <person name="Bekel T."/>
            <person name="Boch J."/>
            <person name="Boehm M."/>
            <person name="Friedrich F."/>
            <person name="Hurek T."/>
            <person name="Krause L."/>
            <person name="Linke B."/>
            <person name="McHardy A.C."/>
            <person name="Sarkar A."/>
            <person name="Schneiker S."/>
            <person name="Syed A.A."/>
            <person name="Thauer R."/>
            <person name="Vorhoelter F.-J."/>
            <person name="Weidner S."/>
            <person name="Puehler A."/>
            <person name="Reinhold-Hurek B."/>
            <person name="Kaiser O."/>
            <person name="Goesmann A."/>
        </authorList>
    </citation>
    <scope>NUCLEOTIDE SEQUENCE [LARGE SCALE GENOMIC DNA]</scope>
    <source>
        <strain evidence="5 6">BH72</strain>
    </source>
</reference>
<evidence type="ECO:0000256" key="3">
    <source>
        <dbReference type="PROSITE-ProRule" id="PRU00339"/>
    </source>
</evidence>
<feature type="repeat" description="TPR" evidence="3">
    <location>
        <begin position="525"/>
        <end position="558"/>
    </location>
</feature>
<dbReference type="Gene3D" id="1.25.40.10">
    <property type="entry name" value="Tetratricopeptide repeat domain"/>
    <property type="match status" value="2"/>
</dbReference>
<dbReference type="Pfam" id="PF13432">
    <property type="entry name" value="TPR_16"/>
    <property type="match status" value="3"/>
</dbReference>
<proteinExistence type="predicted"/>
<evidence type="ECO:0000256" key="1">
    <source>
        <dbReference type="ARBA" id="ARBA00022737"/>
    </source>
</evidence>
<sequence>MKCSPSRFAASAALAVAATLFGALPASAQAPARDSRESLPNQELSPNVLYQFLLAEIAGARGQIGLSTQLYLELARSTRDPRIARRATEIALFSRNAEAATQAARLWAEISPQSEEARRILDTVATGRESRLDEIQIQLARALAQNPEHLAQNLMGLNRALTRVQDKQLTRDLVWRLTEPYLEQPEAHFARAQAAILADNAMEAAAEIDRALNLRADWEPGILFKAQLLQQAGAHEEAAALLARQLERTPDSTSLRLAHARALVGARQFEAARGEFRRLLDAAPDDRDLMYANALLAQQLDDDAAAEALFSRALEAGHPEADAIRINLGQLADKRGDPAGARRWYEQVGPGRHFGEARIRLAQALAKDGKLDEARRILREEGGDEDARRRFILAEAQLLRDADRSAEALQVVDQALRSAPDDTDLLYESAMLAERLDRMEVMEGRLRKVIALAPDHAHAYNALGYSLADRGQRLEEAQQLIERALELSPEDPFILDSLGWVRFRQGHLQDAATHLQRAYGIRADPEIAAHLGEVLWRLDRREDANRLFDEALRAHPDNTVLRDTAARLRKP</sequence>
<dbReference type="KEGG" id="azo:azo0758"/>
<dbReference type="STRING" id="62928.azo0758"/>
<gene>
    <name evidence="5" type="ordered locus">azo0758</name>
</gene>
<feature type="chain" id="PRO_5002635999" evidence="4">
    <location>
        <begin position="29"/>
        <end position="571"/>
    </location>
</feature>
<dbReference type="PANTHER" id="PTHR44227:SF3">
    <property type="entry name" value="PROTEIN O-MANNOSYL-TRANSFERASE TMTC4"/>
    <property type="match status" value="1"/>
</dbReference>
<dbReference type="Pfam" id="PF14559">
    <property type="entry name" value="TPR_19"/>
    <property type="match status" value="1"/>
</dbReference>
<dbReference type="Proteomes" id="UP000002588">
    <property type="component" value="Chromosome"/>
</dbReference>
<dbReference type="EMBL" id="AM406670">
    <property type="protein sequence ID" value="CAL93375.1"/>
    <property type="molecule type" value="Genomic_DNA"/>
</dbReference>
<dbReference type="InterPro" id="IPR052346">
    <property type="entry name" value="O-mannosyl-transferase_TMTC"/>
</dbReference>
<keyword evidence="1" id="KW-0677">Repeat</keyword>
<dbReference type="InterPro" id="IPR011990">
    <property type="entry name" value="TPR-like_helical_dom_sf"/>
</dbReference>
<dbReference type="eggNOG" id="COG0457">
    <property type="taxonomic scope" value="Bacteria"/>
</dbReference>
<keyword evidence="2 3" id="KW-0802">TPR repeat</keyword>
<dbReference type="SUPFAM" id="SSF48452">
    <property type="entry name" value="TPR-like"/>
    <property type="match status" value="2"/>
</dbReference>
<name>A1K3H0_AZOSB</name>
<keyword evidence="6" id="KW-1185">Reference proteome</keyword>
<evidence type="ECO:0000256" key="2">
    <source>
        <dbReference type="ARBA" id="ARBA00022803"/>
    </source>
</evidence>
<dbReference type="SMART" id="SM00028">
    <property type="entry name" value="TPR"/>
    <property type="match status" value="5"/>
</dbReference>
<evidence type="ECO:0000313" key="5">
    <source>
        <dbReference type="EMBL" id="CAL93375.1"/>
    </source>
</evidence>
<evidence type="ECO:0000256" key="4">
    <source>
        <dbReference type="SAM" id="SignalP"/>
    </source>
</evidence>
<evidence type="ECO:0000313" key="6">
    <source>
        <dbReference type="Proteomes" id="UP000002588"/>
    </source>
</evidence>
<accession>A1K3H0</accession>
<dbReference type="PROSITE" id="PS50293">
    <property type="entry name" value="TPR_REGION"/>
    <property type="match status" value="1"/>
</dbReference>
<dbReference type="HOGENOM" id="CLU_007251_4_0_4"/>
<feature type="signal peptide" evidence="4">
    <location>
        <begin position="1"/>
        <end position="28"/>
    </location>
</feature>
<dbReference type="InterPro" id="IPR019734">
    <property type="entry name" value="TPR_rpt"/>
</dbReference>
<protein>
    <submittedName>
        <fullName evidence="5">Conserved hypothetical secreted protein</fullName>
    </submittedName>
</protein>
<organism evidence="5 6">
    <name type="scientific">Azoarcus sp. (strain BH72)</name>
    <dbReference type="NCBI Taxonomy" id="418699"/>
    <lineage>
        <taxon>Bacteria</taxon>
        <taxon>Pseudomonadati</taxon>
        <taxon>Pseudomonadota</taxon>
        <taxon>Betaproteobacteria</taxon>
        <taxon>Rhodocyclales</taxon>
        <taxon>Zoogloeaceae</taxon>
        <taxon>Azoarcus</taxon>
    </lineage>
</organism>
<keyword evidence="4" id="KW-0732">Signal</keyword>
<dbReference type="AlphaFoldDB" id="A1K3H0"/>
<dbReference type="RefSeq" id="WP_011764492.1">
    <property type="nucleotide sequence ID" value="NC_008702.1"/>
</dbReference>
<dbReference type="PANTHER" id="PTHR44227">
    <property type="match status" value="1"/>
</dbReference>